<name>A0ABR0B0H7_9CRUS</name>
<evidence type="ECO:0000313" key="1">
    <source>
        <dbReference type="EMBL" id="KAK4030882.1"/>
    </source>
</evidence>
<gene>
    <name evidence="1" type="ORF">OUZ56_024269</name>
</gene>
<protein>
    <submittedName>
        <fullName evidence="1">Uncharacterized protein</fullName>
    </submittedName>
</protein>
<proteinExistence type="predicted"/>
<reference evidence="1 2" key="1">
    <citation type="journal article" date="2023" name="Nucleic Acids Res.">
        <title>The hologenome of Daphnia magna reveals possible DNA methylation and microbiome-mediated evolution of the host genome.</title>
        <authorList>
            <person name="Chaturvedi A."/>
            <person name="Li X."/>
            <person name="Dhandapani V."/>
            <person name="Marshall H."/>
            <person name="Kissane S."/>
            <person name="Cuenca-Cambronero M."/>
            <person name="Asole G."/>
            <person name="Calvet F."/>
            <person name="Ruiz-Romero M."/>
            <person name="Marangio P."/>
            <person name="Guigo R."/>
            <person name="Rago D."/>
            <person name="Mirbahai L."/>
            <person name="Eastwood N."/>
            <person name="Colbourne J.K."/>
            <person name="Zhou J."/>
            <person name="Mallon E."/>
            <person name="Orsini L."/>
        </authorList>
    </citation>
    <scope>NUCLEOTIDE SEQUENCE [LARGE SCALE GENOMIC DNA]</scope>
    <source>
        <strain evidence="1">LRV0_1</strain>
    </source>
</reference>
<comment type="caution">
    <text evidence="1">The sequence shown here is derived from an EMBL/GenBank/DDBJ whole genome shotgun (WGS) entry which is preliminary data.</text>
</comment>
<dbReference type="PANTHER" id="PTHR22922:SF19">
    <property type="entry name" value="CAPRIN HOMOLOG"/>
    <property type="match status" value="1"/>
</dbReference>
<dbReference type="Proteomes" id="UP001234178">
    <property type="component" value="Unassembled WGS sequence"/>
</dbReference>
<sequence length="157" mass="17635">MNQILLWLQQLADSLNVSFSLLANEYLAPQIVSPAKFNKVIKTINDQLPREWSISSDELWVAYRESTVSVAAMENSFRHFIHVLIFDHAQQYKLFQIINLPGATDNGTHGVLFENLPDYLAVSVDLETFLELSKDDGALFASSPPVSAKELIESPVQ</sequence>
<dbReference type="InterPro" id="IPR028816">
    <property type="entry name" value="Caprin"/>
</dbReference>
<evidence type="ECO:0000313" key="2">
    <source>
        <dbReference type="Proteomes" id="UP001234178"/>
    </source>
</evidence>
<organism evidence="1 2">
    <name type="scientific">Daphnia magna</name>
    <dbReference type="NCBI Taxonomy" id="35525"/>
    <lineage>
        <taxon>Eukaryota</taxon>
        <taxon>Metazoa</taxon>
        <taxon>Ecdysozoa</taxon>
        <taxon>Arthropoda</taxon>
        <taxon>Crustacea</taxon>
        <taxon>Branchiopoda</taxon>
        <taxon>Diplostraca</taxon>
        <taxon>Cladocera</taxon>
        <taxon>Anomopoda</taxon>
        <taxon>Daphniidae</taxon>
        <taxon>Daphnia</taxon>
    </lineage>
</organism>
<dbReference type="EMBL" id="JAOYFB010000039">
    <property type="protein sequence ID" value="KAK4030882.1"/>
    <property type="molecule type" value="Genomic_DNA"/>
</dbReference>
<accession>A0ABR0B0H7</accession>
<keyword evidence="2" id="KW-1185">Reference proteome</keyword>
<dbReference type="PANTHER" id="PTHR22922">
    <property type="entry name" value="GPI-ANCHORED PROTEIN P137"/>
    <property type="match status" value="1"/>
</dbReference>